<evidence type="ECO:0000313" key="3">
    <source>
        <dbReference type="Proteomes" id="UP000568888"/>
    </source>
</evidence>
<organism evidence="2 3">
    <name type="scientific">Geomonas paludis</name>
    <dbReference type="NCBI Taxonomy" id="2740185"/>
    <lineage>
        <taxon>Bacteria</taxon>
        <taxon>Pseudomonadati</taxon>
        <taxon>Thermodesulfobacteriota</taxon>
        <taxon>Desulfuromonadia</taxon>
        <taxon>Geobacterales</taxon>
        <taxon>Geobacteraceae</taxon>
        <taxon>Geomonas</taxon>
    </lineage>
</organism>
<accession>A0A6V8MX59</accession>
<evidence type="ECO:0000256" key="1">
    <source>
        <dbReference type="SAM" id="Phobius"/>
    </source>
</evidence>
<dbReference type="Proteomes" id="UP000568888">
    <property type="component" value="Unassembled WGS sequence"/>
</dbReference>
<feature type="transmembrane region" description="Helical" evidence="1">
    <location>
        <begin position="37"/>
        <end position="63"/>
    </location>
</feature>
<comment type="caution">
    <text evidence="2">The sequence shown here is derived from an EMBL/GenBank/DDBJ whole genome shotgun (WGS) entry which is preliminary data.</text>
</comment>
<dbReference type="GO" id="GO:0005886">
    <property type="term" value="C:plasma membrane"/>
    <property type="evidence" value="ECO:0007669"/>
    <property type="project" value="TreeGrafter"/>
</dbReference>
<dbReference type="PANTHER" id="PTHR38442">
    <property type="entry name" value="INNER MEMBRANE PROTEIN-RELATED"/>
    <property type="match status" value="1"/>
</dbReference>
<dbReference type="PANTHER" id="PTHR38442:SF1">
    <property type="entry name" value="INNER MEMBRANE PROTEIN"/>
    <property type="match status" value="1"/>
</dbReference>
<keyword evidence="1" id="KW-0472">Membrane</keyword>
<keyword evidence="1" id="KW-1133">Transmembrane helix</keyword>
<dbReference type="Pfam" id="PF04286">
    <property type="entry name" value="DUF445"/>
    <property type="match status" value="1"/>
</dbReference>
<gene>
    <name evidence="2" type="ORF">GMPD_26100</name>
</gene>
<dbReference type="RefSeq" id="WP_183348004.1">
    <property type="nucleotide sequence ID" value="NZ_BLXY01000004.1"/>
</dbReference>
<name>A0A6V8MX59_9BACT</name>
<dbReference type="InterPro" id="IPR007383">
    <property type="entry name" value="DUF445"/>
</dbReference>
<dbReference type="AlphaFoldDB" id="A0A6V8MX59"/>
<dbReference type="EMBL" id="BLXY01000004">
    <property type="protein sequence ID" value="GFO64691.1"/>
    <property type="molecule type" value="Genomic_DNA"/>
</dbReference>
<feature type="transmembrane region" description="Helical" evidence="1">
    <location>
        <begin position="12"/>
        <end position="31"/>
    </location>
</feature>
<protein>
    <submittedName>
        <fullName evidence="2">Membrane protein</fullName>
    </submittedName>
</protein>
<sequence length="420" mass="46283">MDTRQAALTKNKTIAGALLVGAALLFIVARLNHGTGAWGWVAAFAEAAMVGALADWFAVVALFRHPLGLPIPHTAIVAEKKESIADNMGRFIQEKFLATEVLVERMRQFDPARHLCNYLLSRDNAEGLARGITRVISESIEFLEDERVSKVVSAALGDRIDRFDAATSAGNLLESLRKENRHQVVLDELLRRLGGWLATPESQEKVALALDNWVDAEFPLLSKFIPNRPQFSRNAGEKIVRKVSGFLDAVNADPGHELRHEFDRVVGDFILKLKEDEGMRAKVAELKQELVNNQQLADYAKGLVSDLKNWMVQDLGQDHSSIQRKIADAAVALGNTLSRSGELSDSINEHLEGVVRRYAGDLRSGLAKHISGTVKEWENEEFINEIELSIGSDLQFIRMNGTLVGGMIGILLHAASLVIG</sequence>
<keyword evidence="1" id="KW-0812">Transmembrane</keyword>
<evidence type="ECO:0000313" key="2">
    <source>
        <dbReference type="EMBL" id="GFO64691.1"/>
    </source>
</evidence>
<proteinExistence type="predicted"/>
<reference evidence="3" key="1">
    <citation type="submission" date="2020-06" db="EMBL/GenBank/DDBJ databases">
        <title>Draft genomic sequecing of Geomonas sp. Red736.</title>
        <authorList>
            <person name="Itoh H."/>
            <person name="Xu Z.X."/>
            <person name="Ushijima N."/>
            <person name="Masuda Y."/>
            <person name="Shiratori Y."/>
            <person name="Senoo K."/>
        </authorList>
    </citation>
    <scope>NUCLEOTIDE SEQUENCE [LARGE SCALE GENOMIC DNA]</scope>
    <source>
        <strain evidence="3">Red736</strain>
    </source>
</reference>